<evidence type="ECO:0000313" key="9">
    <source>
        <dbReference type="Proteomes" id="UP000197065"/>
    </source>
</evidence>
<dbReference type="Gene3D" id="3.30.950.10">
    <property type="entry name" value="Methyltransferase, Cobalt-precorrin-4 Transmethylase, Domain 2"/>
    <property type="match status" value="1"/>
</dbReference>
<dbReference type="GO" id="GO:0032259">
    <property type="term" value="P:methylation"/>
    <property type="evidence" value="ECO:0007669"/>
    <property type="project" value="UniProtKB-KW"/>
</dbReference>
<dbReference type="Gene3D" id="3.40.1010.10">
    <property type="entry name" value="Cobalt-precorrin-4 Transmethylase, Domain 1"/>
    <property type="match status" value="1"/>
</dbReference>
<evidence type="ECO:0000256" key="5">
    <source>
        <dbReference type="ARBA" id="ARBA00022691"/>
    </source>
</evidence>
<dbReference type="InterPro" id="IPR014776">
    <property type="entry name" value="4pyrrole_Mease_sub2"/>
</dbReference>
<dbReference type="NCBIfam" id="TIGR02434">
    <property type="entry name" value="CobF"/>
    <property type="match status" value="1"/>
</dbReference>
<dbReference type="SUPFAM" id="SSF53790">
    <property type="entry name" value="Tetrapyrrole methylase"/>
    <property type="match status" value="1"/>
</dbReference>
<dbReference type="GO" id="GO:0043819">
    <property type="term" value="F:precorrin-6A synthase (deacetylating) activity"/>
    <property type="evidence" value="ECO:0007669"/>
    <property type="project" value="UniProtKB-EC"/>
</dbReference>
<reference evidence="8 9" key="1">
    <citation type="submission" date="2017-06" db="EMBL/GenBank/DDBJ databases">
        <authorList>
            <person name="Kim H.J."/>
            <person name="Triplett B.A."/>
        </authorList>
    </citation>
    <scope>NUCLEOTIDE SEQUENCE [LARGE SCALE GENOMIC DNA]</scope>
    <source>
        <strain evidence="8 9">B29T1</strain>
    </source>
</reference>
<evidence type="ECO:0000256" key="6">
    <source>
        <dbReference type="PIRNR" id="PIRNR036525"/>
    </source>
</evidence>
<keyword evidence="4 6" id="KW-0808">Transferase</keyword>
<dbReference type="PIRSF" id="PIRSF036525">
    <property type="entry name" value="CobF"/>
    <property type="match status" value="1"/>
</dbReference>
<dbReference type="AlphaFoldDB" id="A0A212RH32"/>
<evidence type="ECO:0000256" key="3">
    <source>
        <dbReference type="ARBA" id="ARBA00022603"/>
    </source>
</evidence>
<name>A0A212RH32_9PROT</name>
<accession>A0A212RH32</accession>
<dbReference type="GO" id="GO:0009236">
    <property type="term" value="P:cobalamin biosynthetic process"/>
    <property type="evidence" value="ECO:0007669"/>
    <property type="project" value="UniProtKB-KW"/>
</dbReference>
<dbReference type="InterPro" id="IPR035996">
    <property type="entry name" value="4pyrrol_Methylase_sf"/>
</dbReference>
<dbReference type="Proteomes" id="UP000197065">
    <property type="component" value="Unassembled WGS sequence"/>
</dbReference>
<gene>
    <name evidence="8" type="ORF">SAMN07250955_108149</name>
</gene>
<dbReference type="Pfam" id="PF00590">
    <property type="entry name" value="TP_methylase"/>
    <property type="match status" value="1"/>
</dbReference>
<keyword evidence="9" id="KW-1185">Reference proteome</keyword>
<keyword evidence="3 6" id="KW-0489">Methyltransferase</keyword>
<evidence type="ECO:0000256" key="2">
    <source>
        <dbReference type="ARBA" id="ARBA00022573"/>
    </source>
</evidence>
<feature type="domain" description="Tetrapyrrole methylase" evidence="7">
    <location>
        <begin position="29"/>
        <end position="246"/>
    </location>
</feature>
<dbReference type="InterPro" id="IPR012797">
    <property type="entry name" value="CobF"/>
</dbReference>
<dbReference type="EMBL" id="FYEH01000008">
    <property type="protein sequence ID" value="SNB71617.1"/>
    <property type="molecule type" value="Genomic_DNA"/>
</dbReference>
<evidence type="ECO:0000256" key="4">
    <source>
        <dbReference type="ARBA" id="ARBA00022679"/>
    </source>
</evidence>
<dbReference type="InterPro" id="IPR000878">
    <property type="entry name" value="4pyrrol_Mease"/>
</dbReference>
<comment type="function">
    <text evidence="6">Catalyzes the methylation of C-1 in precorrin-5 and the subsequent extrusion of acetic acid from the resulting intermediate to form cobalt-precorrin-6A.</text>
</comment>
<evidence type="ECO:0000256" key="1">
    <source>
        <dbReference type="ARBA" id="ARBA00004953"/>
    </source>
</evidence>
<dbReference type="PANTHER" id="PTHR43467">
    <property type="entry name" value="COBALT-PRECORRIN-2 C(20)-METHYLTRANSFERASE"/>
    <property type="match status" value="1"/>
</dbReference>
<evidence type="ECO:0000313" key="8">
    <source>
        <dbReference type="EMBL" id="SNB71617.1"/>
    </source>
</evidence>
<evidence type="ECO:0000259" key="7">
    <source>
        <dbReference type="Pfam" id="PF00590"/>
    </source>
</evidence>
<keyword evidence="2" id="KW-0169">Cobalamin biosynthesis</keyword>
<comment type="catalytic activity">
    <reaction evidence="6">
        <text>precorrin-5 + S-adenosyl-L-methionine + H2O = precorrin-6A + acetate + S-adenosyl-L-homocysteine + 2 H(+)</text>
        <dbReference type="Rhea" id="RHEA:18261"/>
        <dbReference type="ChEBI" id="CHEBI:15377"/>
        <dbReference type="ChEBI" id="CHEBI:15378"/>
        <dbReference type="ChEBI" id="CHEBI:30089"/>
        <dbReference type="ChEBI" id="CHEBI:57856"/>
        <dbReference type="ChEBI" id="CHEBI:59789"/>
        <dbReference type="ChEBI" id="CHEBI:77871"/>
        <dbReference type="ChEBI" id="CHEBI:77872"/>
        <dbReference type="EC" id="2.1.1.152"/>
    </reaction>
</comment>
<proteinExistence type="predicted"/>
<comment type="pathway">
    <text evidence="1">Cofactor biosynthesis; adenosylcobalamin biosynthesis.</text>
</comment>
<dbReference type="InterPro" id="IPR014777">
    <property type="entry name" value="4pyrrole_Mease_sub1"/>
</dbReference>
<protein>
    <recommendedName>
        <fullName evidence="6">Precorrin-6A synthase [deacetylating]</fullName>
        <ecNumber evidence="6">2.1.1.152</ecNumber>
    </recommendedName>
</protein>
<sequence length="275" mass="30345">MSKTKKPPRVFAQPEDLVQTKSQLRERSLSVIGIGVGNPDYLTVQALAALDKSDVFFIPDKGQEKQDLAKMRETICERFIQGRNYRTVGYKIPPRLNQGDYKTGVQAWHAEIAGIFEHLLLDELGPNEHGAFLVWGDPSLYDSTLRLLQTVSERGKVKLTYDVIPGITAAQALTAAHQTTLNAIGEPVTITTGRALAANPNPANATLVMLDGQTAFQHLPPDTHIYWGAYLGTPDEILIAGKIKDVAEQIQARRAAARAAKGWIMDTYLVRKEDE</sequence>
<keyword evidence="5 6" id="KW-0949">S-adenosyl-L-methionine</keyword>
<dbReference type="EC" id="2.1.1.152" evidence="6"/>
<organism evidence="8 9">
    <name type="scientific">Arboricoccus pini</name>
    <dbReference type="NCBI Taxonomy" id="1963835"/>
    <lineage>
        <taxon>Bacteria</taxon>
        <taxon>Pseudomonadati</taxon>
        <taxon>Pseudomonadota</taxon>
        <taxon>Alphaproteobacteria</taxon>
        <taxon>Geminicoccales</taxon>
        <taxon>Geminicoccaceae</taxon>
        <taxon>Arboricoccus</taxon>
    </lineage>
</organism>
<dbReference type="CDD" id="cd11643">
    <property type="entry name" value="Precorrin-6A-synthase"/>
    <property type="match status" value="1"/>
</dbReference>
<dbReference type="PANTHER" id="PTHR43467:SF1">
    <property type="entry name" value="PRECORRIN-6A SYNTHASE [DEACETYLATING]"/>
    <property type="match status" value="1"/>
</dbReference>